<keyword evidence="3" id="KW-1185">Reference proteome</keyword>
<evidence type="ECO:0000256" key="1">
    <source>
        <dbReference type="SAM" id="MobiDB-lite"/>
    </source>
</evidence>
<dbReference type="Proteomes" id="UP000887159">
    <property type="component" value="Unassembled WGS sequence"/>
</dbReference>
<gene>
    <name evidence="2" type="ORF">TNCV_3518471</name>
</gene>
<feature type="region of interest" description="Disordered" evidence="1">
    <location>
        <begin position="215"/>
        <end position="234"/>
    </location>
</feature>
<feature type="compositionally biased region" description="Polar residues" evidence="1">
    <location>
        <begin position="218"/>
        <end position="234"/>
    </location>
</feature>
<evidence type="ECO:0000313" key="3">
    <source>
        <dbReference type="Proteomes" id="UP000887159"/>
    </source>
</evidence>
<organism evidence="2 3">
    <name type="scientific">Trichonephila clavipes</name>
    <name type="common">Golden silk orbweaver</name>
    <name type="synonym">Nephila clavipes</name>
    <dbReference type="NCBI Taxonomy" id="2585209"/>
    <lineage>
        <taxon>Eukaryota</taxon>
        <taxon>Metazoa</taxon>
        <taxon>Ecdysozoa</taxon>
        <taxon>Arthropoda</taxon>
        <taxon>Chelicerata</taxon>
        <taxon>Arachnida</taxon>
        <taxon>Araneae</taxon>
        <taxon>Araneomorphae</taxon>
        <taxon>Entelegynae</taxon>
        <taxon>Araneoidea</taxon>
        <taxon>Nephilidae</taxon>
        <taxon>Trichonephila</taxon>
    </lineage>
</organism>
<feature type="compositionally biased region" description="Basic and acidic residues" evidence="1">
    <location>
        <begin position="153"/>
        <end position="177"/>
    </location>
</feature>
<dbReference type="EMBL" id="BMAU01021345">
    <property type="protein sequence ID" value="GFY17492.1"/>
    <property type="molecule type" value="Genomic_DNA"/>
</dbReference>
<protein>
    <submittedName>
        <fullName evidence="2">Uncharacterized protein</fullName>
    </submittedName>
</protein>
<accession>A0A8X6SPC9</accession>
<proteinExistence type="predicted"/>
<feature type="region of interest" description="Disordered" evidence="1">
    <location>
        <begin position="133"/>
        <end position="185"/>
    </location>
</feature>
<comment type="caution">
    <text evidence="2">The sequence shown here is derived from an EMBL/GenBank/DDBJ whole genome shotgun (WGS) entry which is preliminary data.</text>
</comment>
<sequence length="234" mass="26251">MIESTSNSNEFRSYDGSAVRILDADFNIVPWSVTKNTTPCSTRIRTTTICVNNQGLIGLTPEKSSSKVRLRSRNEWLPVTSVPATPFTAIIQRLFTQAVAPLSPSFKGHPVPISWSLRCAASTTSIKCLRRRKKKTDEEGECKEQLPAPGNRSNERRDREKDLATTGEKKVGTGEKKGRGRKKPGWIIKRHDSRCAFRFPSIKLVDAVLDDASHRSQSHCSQRVINQNSDSVRW</sequence>
<evidence type="ECO:0000313" key="2">
    <source>
        <dbReference type="EMBL" id="GFY17492.1"/>
    </source>
</evidence>
<reference evidence="2" key="1">
    <citation type="submission" date="2020-08" db="EMBL/GenBank/DDBJ databases">
        <title>Multicomponent nature underlies the extraordinary mechanical properties of spider dragline silk.</title>
        <authorList>
            <person name="Kono N."/>
            <person name="Nakamura H."/>
            <person name="Mori M."/>
            <person name="Yoshida Y."/>
            <person name="Ohtoshi R."/>
            <person name="Malay A.D."/>
            <person name="Moran D.A.P."/>
            <person name="Tomita M."/>
            <person name="Numata K."/>
            <person name="Arakawa K."/>
        </authorList>
    </citation>
    <scope>NUCLEOTIDE SEQUENCE</scope>
</reference>
<dbReference type="AlphaFoldDB" id="A0A8X6SPC9"/>
<name>A0A8X6SPC9_TRICX</name>